<comment type="caution">
    <text evidence="1">The sequence shown here is derived from an EMBL/GenBank/DDBJ whole genome shotgun (WGS) entry which is preliminary data.</text>
</comment>
<keyword evidence="4" id="KW-1185">Reference proteome</keyword>
<dbReference type="AlphaFoldDB" id="A0A0D6N0Y0"/>
<dbReference type="Proteomes" id="UP000321891">
    <property type="component" value="Unassembled WGS sequence"/>
</dbReference>
<evidence type="ECO:0000313" key="4">
    <source>
        <dbReference type="Proteomes" id="UP000321891"/>
    </source>
</evidence>
<accession>A0A6N3SR62</accession>
<dbReference type="Proteomes" id="UP000032671">
    <property type="component" value="Unassembled WGS sequence"/>
</dbReference>
<protein>
    <submittedName>
        <fullName evidence="1">Uncharacterized protein</fullName>
    </submittedName>
</protein>
<evidence type="ECO:0000313" key="1">
    <source>
        <dbReference type="EMBL" id="GAN59176.1"/>
    </source>
</evidence>
<evidence type="ECO:0000313" key="2">
    <source>
        <dbReference type="EMBL" id="GEL59554.1"/>
    </source>
</evidence>
<gene>
    <name evidence="1" type="ORF">Abci_002_053</name>
    <name evidence="2" type="ORF">ACI01nite_21560</name>
</gene>
<organism evidence="1 3">
    <name type="scientific">Acetobacter cibinongensis</name>
    <dbReference type="NCBI Taxonomy" id="146475"/>
    <lineage>
        <taxon>Bacteria</taxon>
        <taxon>Pseudomonadati</taxon>
        <taxon>Pseudomonadota</taxon>
        <taxon>Alphaproteobacteria</taxon>
        <taxon>Acetobacterales</taxon>
        <taxon>Acetobacteraceae</taxon>
        <taxon>Acetobacter</taxon>
    </lineage>
</organism>
<dbReference type="EMBL" id="BJVU01000010">
    <property type="protein sequence ID" value="GEL59554.1"/>
    <property type="molecule type" value="Genomic_DNA"/>
</dbReference>
<dbReference type="RefSeq" id="WP_048837277.1">
    <property type="nucleotide sequence ID" value="NZ_BAMV01000002.1"/>
</dbReference>
<name>A0A0D6N0Y0_9PROT</name>
<sequence length="150" mass="16880">MIAASLFARTLGFAPACDQSSTVPVPKSLLLFLLKTYLAQQPFDEAAYLDANPDVATAVKEGQFASGKDHFLQRGYWEERTVSGQQFSEDWYLHQNPDVAISVQLGDWPSGQAHYQAHGKLEGRSPTPDLQQQFEDWRQFFMPPYPPSTL</sequence>
<evidence type="ECO:0000313" key="3">
    <source>
        <dbReference type="Proteomes" id="UP000032671"/>
    </source>
</evidence>
<reference evidence="2 4" key="2">
    <citation type="submission" date="2019-07" db="EMBL/GenBank/DDBJ databases">
        <title>Whole genome shotgun sequence of Acetobacter cibinongensis NBRC 16605.</title>
        <authorList>
            <person name="Hosoyama A."/>
            <person name="Uohara A."/>
            <person name="Ohji S."/>
            <person name="Ichikawa N."/>
        </authorList>
    </citation>
    <scope>NUCLEOTIDE SEQUENCE [LARGE SCALE GENOMIC DNA]</scope>
    <source>
        <strain evidence="2 4">NBRC 16605</strain>
    </source>
</reference>
<accession>A0A0D6N0Y0</accession>
<dbReference type="EMBL" id="BAMV01000002">
    <property type="protein sequence ID" value="GAN59176.1"/>
    <property type="molecule type" value="Genomic_DNA"/>
</dbReference>
<proteinExistence type="predicted"/>
<reference evidence="1 3" key="1">
    <citation type="submission" date="2012-11" db="EMBL/GenBank/DDBJ databases">
        <title>Whole genome sequence of Acetobacter cibinongensis 4H-1.</title>
        <authorList>
            <person name="Azuma Y."/>
            <person name="Higashiura N."/>
            <person name="Hirakawa H."/>
            <person name="Matsushita K."/>
        </authorList>
    </citation>
    <scope>NUCLEOTIDE SEQUENCE [LARGE SCALE GENOMIC DNA]</scope>
    <source>
        <strain evidence="1 3">4H-1</strain>
    </source>
</reference>
<dbReference type="STRING" id="1231339.Abci_002_053"/>